<gene>
    <name evidence="1" type="ORF">DM02DRAFT_169548</name>
</gene>
<dbReference type="AlphaFoldDB" id="A0A2V1DAD5"/>
<accession>A0A2V1DAD5</accession>
<organism evidence="1 2">
    <name type="scientific">Periconia macrospinosa</name>
    <dbReference type="NCBI Taxonomy" id="97972"/>
    <lineage>
        <taxon>Eukaryota</taxon>
        <taxon>Fungi</taxon>
        <taxon>Dikarya</taxon>
        <taxon>Ascomycota</taxon>
        <taxon>Pezizomycotina</taxon>
        <taxon>Dothideomycetes</taxon>
        <taxon>Pleosporomycetidae</taxon>
        <taxon>Pleosporales</taxon>
        <taxon>Massarineae</taxon>
        <taxon>Periconiaceae</taxon>
        <taxon>Periconia</taxon>
    </lineage>
</organism>
<sequence>MASVCLCGVVTHDSARQWRWARCTGDCSLQHCLTGPNAISFPCTRSFVLSQSSLRIPQEKCPTFPQITLPTSATSPFSSNVSMPNRTRFHKPSITFTIESLQKPISF</sequence>
<protein>
    <submittedName>
        <fullName evidence="1">Uncharacterized protein</fullName>
    </submittedName>
</protein>
<reference evidence="1 2" key="1">
    <citation type="journal article" date="2018" name="Sci. Rep.">
        <title>Comparative genomics provides insights into the lifestyle and reveals functional heterogeneity of dark septate endophytic fungi.</title>
        <authorList>
            <person name="Knapp D.G."/>
            <person name="Nemeth J.B."/>
            <person name="Barry K."/>
            <person name="Hainaut M."/>
            <person name="Henrissat B."/>
            <person name="Johnson J."/>
            <person name="Kuo A."/>
            <person name="Lim J.H.P."/>
            <person name="Lipzen A."/>
            <person name="Nolan M."/>
            <person name="Ohm R.A."/>
            <person name="Tamas L."/>
            <person name="Grigoriev I.V."/>
            <person name="Spatafora J.W."/>
            <person name="Nagy L.G."/>
            <person name="Kovacs G.M."/>
        </authorList>
    </citation>
    <scope>NUCLEOTIDE SEQUENCE [LARGE SCALE GENOMIC DNA]</scope>
    <source>
        <strain evidence="1 2">DSE2036</strain>
    </source>
</reference>
<dbReference type="EMBL" id="KZ805510">
    <property type="protein sequence ID" value="PVH95042.1"/>
    <property type="molecule type" value="Genomic_DNA"/>
</dbReference>
<keyword evidence="2" id="KW-1185">Reference proteome</keyword>
<evidence type="ECO:0000313" key="2">
    <source>
        <dbReference type="Proteomes" id="UP000244855"/>
    </source>
</evidence>
<evidence type="ECO:0000313" key="1">
    <source>
        <dbReference type="EMBL" id="PVH95042.1"/>
    </source>
</evidence>
<name>A0A2V1DAD5_9PLEO</name>
<dbReference type="Proteomes" id="UP000244855">
    <property type="component" value="Unassembled WGS sequence"/>
</dbReference>
<proteinExistence type="predicted"/>